<feature type="transmembrane region" description="Helical" evidence="2">
    <location>
        <begin position="305"/>
        <end position="329"/>
    </location>
</feature>
<feature type="region of interest" description="Disordered" evidence="1">
    <location>
        <begin position="405"/>
        <end position="440"/>
    </location>
</feature>
<organism evidence="5">
    <name type="scientific">Capitella teleta</name>
    <name type="common">Polychaete worm</name>
    <dbReference type="NCBI Taxonomy" id="283909"/>
    <lineage>
        <taxon>Eukaryota</taxon>
        <taxon>Metazoa</taxon>
        <taxon>Spiralia</taxon>
        <taxon>Lophotrochozoa</taxon>
        <taxon>Annelida</taxon>
        <taxon>Polychaeta</taxon>
        <taxon>Sedentaria</taxon>
        <taxon>Scolecida</taxon>
        <taxon>Capitellidae</taxon>
        <taxon>Capitella</taxon>
    </lineage>
</organism>
<feature type="compositionally biased region" description="Polar residues" evidence="1">
    <location>
        <begin position="406"/>
        <end position="419"/>
    </location>
</feature>
<accession>R7UGF6</accession>
<feature type="chain" id="PRO_5008788023" description="SUEL-type lectin domain-containing protein" evidence="3">
    <location>
        <begin position="22"/>
        <end position="440"/>
    </location>
</feature>
<dbReference type="HOGENOM" id="CLU_029488_0_1_1"/>
<dbReference type="AlphaFoldDB" id="R7UGF6"/>
<keyword evidence="2" id="KW-1133">Transmembrane helix</keyword>
<dbReference type="InterPro" id="IPR000922">
    <property type="entry name" value="Lectin_gal-bd_dom"/>
</dbReference>
<keyword evidence="7" id="KW-1185">Reference proteome</keyword>
<keyword evidence="2" id="KW-0812">Transmembrane</keyword>
<dbReference type="PROSITE" id="PS50228">
    <property type="entry name" value="SUEL_LECTIN"/>
    <property type="match status" value="1"/>
</dbReference>
<feature type="domain" description="SUEL-type lectin" evidence="4">
    <location>
        <begin position="37"/>
        <end position="126"/>
    </location>
</feature>
<dbReference type="EMBL" id="KB301364">
    <property type="protein sequence ID" value="ELU05604.1"/>
    <property type="molecule type" value="Genomic_DNA"/>
</dbReference>
<dbReference type="GO" id="GO:0030246">
    <property type="term" value="F:carbohydrate binding"/>
    <property type="evidence" value="ECO:0007669"/>
    <property type="project" value="InterPro"/>
</dbReference>
<gene>
    <name evidence="5" type="ORF">CAPTEDRAFT_217448</name>
</gene>
<dbReference type="PANTHER" id="PTHR46780">
    <property type="entry name" value="PROTEIN EVA-1"/>
    <property type="match status" value="1"/>
</dbReference>
<reference evidence="6" key="3">
    <citation type="submission" date="2015-06" db="UniProtKB">
        <authorList>
            <consortium name="EnsemblMetazoa"/>
        </authorList>
    </citation>
    <scope>IDENTIFICATION</scope>
</reference>
<protein>
    <recommendedName>
        <fullName evidence="4">SUEL-type lectin domain-containing protein</fullName>
    </recommendedName>
</protein>
<reference evidence="7" key="1">
    <citation type="submission" date="2012-12" db="EMBL/GenBank/DDBJ databases">
        <authorList>
            <person name="Hellsten U."/>
            <person name="Grimwood J."/>
            <person name="Chapman J.A."/>
            <person name="Shapiro H."/>
            <person name="Aerts A."/>
            <person name="Otillar R.P."/>
            <person name="Terry A.Y."/>
            <person name="Boore J.L."/>
            <person name="Simakov O."/>
            <person name="Marletaz F."/>
            <person name="Cho S.-J."/>
            <person name="Edsinger-Gonzales E."/>
            <person name="Havlak P."/>
            <person name="Kuo D.-H."/>
            <person name="Larsson T."/>
            <person name="Lv J."/>
            <person name="Arendt D."/>
            <person name="Savage R."/>
            <person name="Osoegawa K."/>
            <person name="de Jong P."/>
            <person name="Lindberg D.R."/>
            <person name="Seaver E.C."/>
            <person name="Weisblat D.A."/>
            <person name="Putnam N.H."/>
            <person name="Grigoriev I.V."/>
            <person name="Rokhsar D.S."/>
        </authorList>
    </citation>
    <scope>NUCLEOTIDE SEQUENCE</scope>
    <source>
        <strain evidence="7">I ESC-2004</strain>
    </source>
</reference>
<feature type="signal peptide" evidence="3">
    <location>
        <begin position="1"/>
        <end position="21"/>
    </location>
</feature>
<dbReference type="Proteomes" id="UP000014760">
    <property type="component" value="Unassembled WGS sequence"/>
</dbReference>
<dbReference type="CDD" id="cd22823">
    <property type="entry name" value="Gal_Rha_Lectin"/>
    <property type="match status" value="1"/>
</dbReference>
<dbReference type="InterPro" id="IPR043159">
    <property type="entry name" value="Lectin_gal-bd_sf"/>
</dbReference>
<dbReference type="Gene3D" id="2.60.120.740">
    <property type="match status" value="1"/>
</dbReference>
<keyword evidence="2" id="KW-0472">Membrane</keyword>
<evidence type="ECO:0000259" key="4">
    <source>
        <dbReference type="PROSITE" id="PS50228"/>
    </source>
</evidence>
<evidence type="ECO:0000313" key="5">
    <source>
        <dbReference type="EMBL" id="ELU05604.1"/>
    </source>
</evidence>
<evidence type="ECO:0000313" key="7">
    <source>
        <dbReference type="Proteomes" id="UP000014760"/>
    </source>
</evidence>
<keyword evidence="3" id="KW-0732">Signal</keyword>
<dbReference type="EnsemblMetazoa" id="CapteT217448">
    <property type="protein sequence ID" value="CapteP217448"/>
    <property type="gene ID" value="CapteG217448"/>
</dbReference>
<evidence type="ECO:0000256" key="3">
    <source>
        <dbReference type="SAM" id="SignalP"/>
    </source>
</evidence>
<evidence type="ECO:0000313" key="6">
    <source>
        <dbReference type="EnsemblMetazoa" id="CapteP217448"/>
    </source>
</evidence>
<proteinExistence type="predicted"/>
<dbReference type="EMBL" id="AMQN01001287">
    <property type="status" value="NOT_ANNOTATED_CDS"/>
    <property type="molecule type" value="Genomic_DNA"/>
</dbReference>
<reference evidence="5 7" key="2">
    <citation type="journal article" date="2013" name="Nature">
        <title>Insights into bilaterian evolution from three spiralian genomes.</title>
        <authorList>
            <person name="Simakov O."/>
            <person name="Marletaz F."/>
            <person name="Cho S.J."/>
            <person name="Edsinger-Gonzales E."/>
            <person name="Havlak P."/>
            <person name="Hellsten U."/>
            <person name="Kuo D.H."/>
            <person name="Larsson T."/>
            <person name="Lv J."/>
            <person name="Arendt D."/>
            <person name="Savage R."/>
            <person name="Osoegawa K."/>
            <person name="de Jong P."/>
            <person name="Grimwood J."/>
            <person name="Chapman J.A."/>
            <person name="Shapiro H."/>
            <person name="Aerts A."/>
            <person name="Otillar R.P."/>
            <person name="Terry A.Y."/>
            <person name="Boore J.L."/>
            <person name="Grigoriev I.V."/>
            <person name="Lindberg D.R."/>
            <person name="Seaver E.C."/>
            <person name="Weisblat D.A."/>
            <person name="Putnam N.H."/>
            <person name="Rokhsar D.S."/>
        </authorList>
    </citation>
    <scope>NUCLEOTIDE SEQUENCE</scope>
    <source>
        <strain evidence="5 7">I ESC-2004</strain>
    </source>
</reference>
<sequence length="440" mass="49022">MPLRSPHVLIILGLWMHPNAATHWNTELHSAVQRGEYCYYEVFEADCGSNSSVIIGKALYGQMGIGKCVDFDTGYLGCQADVTDIVRARCHGKQQCILPADDEALRSTEPCRRGVQVYLEVSYLCTKAIPLRESCDDVQANETTKYISGAGNCNFSEAIHVSAKPGQTVVFSVINLLALFHTEQDLKQRVAIVTSDSETFELTSLVDEAMTKNSSASLVMEDRTGLVLVGFKSAGCADVTLGADKWLERKAEFMLVGCHGEQMNWRMVCVDGEWHGHVGNCTTEITAAKIDKVEPPSQLQLPMEVILMITGCLTLIIIVIVITIGCLCYRRPWHPKQNDHCEPTATYELVESRRSSTDNQLVHDERSFEERTYIIQKTEPLLVRTPPPPRPPDIRRYELLTIPRMPTSNLTGSHKSSTDSLDDRSRYSAPGSPYLNVRPV</sequence>
<dbReference type="Pfam" id="PF02140">
    <property type="entry name" value="SUEL_Lectin"/>
    <property type="match status" value="1"/>
</dbReference>
<evidence type="ECO:0000256" key="2">
    <source>
        <dbReference type="SAM" id="Phobius"/>
    </source>
</evidence>
<name>R7UGF6_CAPTE</name>
<evidence type="ECO:0000256" key="1">
    <source>
        <dbReference type="SAM" id="MobiDB-lite"/>
    </source>
</evidence>